<evidence type="ECO:0000313" key="2">
    <source>
        <dbReference type="Proteomes" id="UP000242930"/>
    </source>
</evidence>
<dbReference type="Proteomes" id="UP000242930">
    <property type="component" value="Unassembled WGS sequence"/>
</dbReference>
<protein>
    <submittedName>
        <fullName evidence="1">Uncharacterized protein</fullName>
    </submittedName>
</protein>
<dbReference type="RefSeq" id="WP_090310448.1">
    <property type="nucleotide sequence ID" value="NZ_FNZE01000007.1"/>
</dbReference>
<reference evidence="2" key="1">
    <citation type="submission" date="2016-10" db="EMBL/GenBank/DDBJ databases">
        <authorList>
            <person name="Varghese N."/>
            <person name="Submissions S."/>
        </authorList>
    </citation>
    <scope>NUCLEOTIDE SEQUENCE [LARGE SCALE GENOMIC DNA]</scope>
    <source>
        <strain evidence="2">LMG 25967</strain>
    </source>
</reference>
<accession>A0A1H6XQZ0</accession>
<dbReference type="OrthoDB" id="9154633at2"/>
<proteinExistence type="predicted"/>
<name>A0A1H6XQZ0_9PSED</name>
<gene>
    <name evidence="1" type="ORF">SAMN05216201_1076</name>
</gene>
<dbReference type="EMBL" id="FNZE01000007">
    <property type="protein sequence ID" value="SEJ31461.1"/>
    <property type="molecule type" value="Genomic_DNA"/>
</dbReference>
<sequence>MHVTELRFIELAKRHALVGMQAAKALNDRQEQLQLERVLSQERLASPEGTVQSRAALEQLSEFMHTHKSAFEQLALACSTELAAALDELPEHRQAEYRAGVIASINAQLEAQSLLYRNRERWITAAMEICQLIDACRDTVVFADDGMGFANEDDLQRFQSLFAIIEEVHQFEVAQLNERSQRLAQSLAILEQVATV</sequence>
<evidence type="ECO:0000313" key="1">
    <source>
        <dbReference type="EMBL" id="SEJ31461.1"/>
    </source>
</evidence>
<keyword evidence="2" id="KW-1185">Reference proteome</keyword>
<dbReference type="AlphaFoldDB" id="A0A1H6XQZ0"/>
<organism evidence="1 2">
    <name type="scientific">Pseudomonas linyingensis</name>
    <dbReference type="NCBI Taxonomy" id="915471"/>
    <lineage>
        <taxon>Bacteria</taxon>
        <taxon>Pseudomonadati</taxon>
        <taxon>Pseudomonadota</taxon>
        <taxon>Gammaproteobacteria</taxon>
        <taxon>Pseudomonadales</taxon>
        <taxon>Pseudomonadaceae</taxon>
        <taxon>Pseudomonas</taxon>
    </lineage>
</organism>